<evidence type="ECO:0000259" key="10">
    <source>
        <dbReference type="PROSITE" id="PS50089"/>
    </source>
</evidence>
<evidence type="ECO:0000256" key="6">
    <source>
        <dbReference type="ARBA" id="ARBA00022786"/>
    </source>
</evidence>
<evidence type="ECO:0000313" key="11">
    <source>
        <dbReference type="EMBL" id="OWF49236.1"/>
    </source>
</evidence>
<dbReference type="EC" id="2.3.2.27" evidence="2"/>
<keyword evidence="12" id="KW-1185">Reference proteome</keyword>
<feature type="compositionally biased region" description="Basic and acidic residues" evidence="9">
    <location>
        <begin position="573"/>
        <end position="583"/>
    </location>
</feature>
<dbReference type="GO" id="GO:0005737">
    <property type="term" value="C:cytoplasm"/>
    <property type="evidence" value="ECO:0007669"/>
    <property type="project" value="TreeGrafter"/>
</dbReference>
<dbReference type="PANTHER" id="PTHR22996:SF0">
    <property type="entry name" value="RE60872P-RELATED"/>
    <property type="match status" value="1"/>
</dbReference>
<dbReference type="InterPro" id="IPR001841">
    <property type="entry name" value="Znf_RING"/>
</dbReference>
<sequence>MGAFTSRNNDGVEEVDYASNNAYRYPPKMGNYFGTHFIMGGERFDMSQPESYLFGENSDLNFLGSKPIPFPYPPPTGNEPTKTLKSLVNIRKDSLRFVRVEEADSAQLPEDGETRKSPGCRYNIEFSFDCDVRCAVTIYYFAMEEITNGQLIYRPRDSAMNSETFHYKRGANQVFSQPTHIIDPNKFSDDEWQFDPVKETVPVVIHAVVEDDDHTNHAHMTFAVVERSSVDGSYMIKPLKQKQFVDGLPYLLQEIYGIENKQTDRSKLDPDDDLEDSGAECVICMSDMRDTLILPCRHLCLCSTCAESLRYQASSCPICRSPFRALLQIRAMRKKQSVPVHQTEGNDENPVSQEGVPPGYEAVSLIEALNGPCNQFFPAPGDGFPVSMRMMQPGDLDTYHREKKRSSKRNVIAVDSAKDTQQNVVFRADDKKMLEEEERETQDQPQVVMMTQSEQAKSPKKKDLNKPMFDESSDEMKASKDGGDAQDRKGLQVYDLGESEADSDYELKPIQVKPSHLSAEDLADDEREDSSEAEPEPDPDYDNAINNETERSQDEESGDECTPPRASSQLEVGHARDYEDRRVTYIKGLSRSANEVNADSDGYTPLHVTNSLSLPVASSSSTEVSSFGSASSSQGLLPSDLVFDDDKLDL</sequence>
<keyword evidence="5 8" id="KW-0863">Zinc-finger</keyword>
<dbReference type="GO" id="GO:0008270">
    <property type="term" value="F:zinc ion binding"/>
    <property type="evidence" value="ECO:0007669"/>
    <property type="project" value="UniProtKB-KW"/>
</dbReference>
<dbReference type="SUPFAM" id="SSF57850">
    <property type="entry name" value="RING/U-box"/>
    <property type="match status" value="1"/>
</dbReference>
<keyword evidence="6" id="KW-0833">Ubl conjugation pathway</keyword>
<protein>
    <recommendedName>
        <fullName evidence="2">RING-type E3 ubiquitin transferase</fullName>
        <ecNumber evidence="2">2.3.2.27</ecNumber>
    </recommendedName>
</protein>
<evidence type="ECO:0000256" key="9">
    <source>
        <dbReference type="SAM" id="MobiDB-lite"/>
    </source>
</evidence>
<feature type="compositionally biased region" description="Low complexity" evidence="9">
    <location>
        <begin position="611"/>
        <end position="633"/>
    </location>
</feature>
<feature type="domain" description="RING-type" evidence="10">
    <location>
        <begin position="281"/>
        <end position="320"/>
    </location>
</feature>
<dbReference type="AlphaFoldDB" id="A0A210QKL2"/>
<evidence type="ECO:0000256" key="8">
    <source>
        <dbReference type="PROSITE-ProRule" id="PRU00175"/>
    </source>
</evidence>
<gene>
    <name evidence="11" type="ORF">KP79_PYT05053</name>
</gene>
<feature type="region of interest" description="Disordered" evidence="9">
    <location>
        <begin position="435"/>
        <end position="650"/>
    </location>
</feature>
<evidence type="ECO:0000313" key="12">
    <source>
        <dbReference type="Proteomes" id="UP000242188"/>
    </source>
</evidence>
<comment type="catalytic activity">
    <reaction evidence="1">
        <text>S-ubiquitinyl-[E2 ubiquitin-conjugating enzyme]-L-cysteine + [acceptor protein]-L-lysine = [E2 ubiquitin-conjugating enzyme]-L-cysteine + N(6)-ubiquitinyl-[acceptor protein]-L-lysine.</text>
        <dbReference type="EC" id="2.3.2.27"/>
    </reaction>
</comment>
<dbReference type="Pfam" id="PF26192">
    <property type="entry name" value="RNF157-like_N"/>
    <property type="match status" value="1"/>
</dbReference>
<dbReference type="InterPro" id="IPR045194">
    <property type="entry name" value="MGRN1/RNF157-like"/>
</dbReference>
<dbReference type="GO" id="GO:0061630">
    <property type="term" value="F:ubiquitin protein ligase activity"/>
    <property type="evidence" value="ECO:0007669"/>
    <property type="project" value="UniProtKB-EC"/>
</dbReference>
<dbReference type="GO" id="GO:0016567">
    <property type="term" value="P:protein ubiquitination"/>
    <property type="evidence" value="ECO:0007669"/>
    <property type="project" value="TreeGrafter"/>
</dbReference>
<accession>A0A210QKL2</accession>
<dbReference type="Pfam" id="PF13920">
    <property type="entry name" value="zf-C3HC4_3"/>
    <property type="match status" value="1"/>
</dbReference>
<dbReference type="PANTHER" id="PTHR22996">
    <property type="entry name" value="MAHOGUNIN"/>
    <property type="match status" value="1"/>
</dbReference>
<comment type="caution">
    <text evidence="11">The sequence shown here is derived from an EMBL/GenBank/DDBJ whole genome shotgun (WGS) entry which is preliminary data.</text>
</comment>
<reference evidence="11 12" key="1">
    <citation type="journal article" date="2017" name="Nat. Ecol. Evol.">
        <title>Scallop genome provides insights into evolution of bilaterian karyotype and development.</title>
        <authorList>
            <person name="Wang S."/>
            <person name="Zhang J."/>
            <person name="Jiao W."/>
            <person name="Li J."/>
            <person name="Xun X."/>
            <person name="Sun Y."/>
            <person name="Guo X."/>
            <person name="Huan P."/>
            <person name="Dong B."/>
            <person name="Zhang L."/>
            <person name="Hu X."/>
            <person name="Sun X."/>
            <person name="Wang J."/>
            <person name="Zhao C."/>
            <person name="Wang Y."/>
            <person name="Wang D."/>
            <person name="Huang X."/>
            <person name="Wang R."/>
            <person name="Lv J."/>
            <person name="Li Y."/>
            <person name="Zhang Z."/>
            <person name="Liu B."/>
            <person name="Lu W."/>
            <person name="Hui Y."/>
            <person name="Liang J."/>
            <person name="Zhou Z."/>
            <person name="Hou R."/>
            <person name="Li X."/>
            <person name="Liu Y."/>
            <person name="Li H."/>
            <person name="Ning X."/>
            <person name="Lin Y."/>
            <person name="Zhao L."/>
            <person name="Xing Q."/>
            <person name="Dou J."/>
            <person name="Li Y."/>
            <person name="Mao J."/>
            <person name="Guo H."/>
            <person name="Dou H."/>
            <person name="Li T."/>
            <person name="Mu C."/>
            <person name="Jiang W."/>
            <person name="Fu Q."/>
            <person name="Fu X."/>
            <person name="Miao Y."/>
            <person name="Liu J."/>
            <person name="Yu Q."/>
            <person name="Li R."/>
            <person name="Liao H."/>
            <person name="Li X."/>
            <person name="Kong Y."/>
            <person name="Jiang Z."/>
            <person name="Chourrout D."/>
            <person name="Li R."/>
            <person name="Bao Z."/>
        </authorList>
    </citation>
    <scope>NUCLEOTIDE SEQUENCE [LARGE SCALE GENOMIC DNA]</scope>
    <source>
        <strain evidence="11 12">PY_sf001</strain>
    </source>
</reference>
<dbReference type="InterPro" id="IPR013083">
    <property type="entry name" value="Znf_RING/FYVE/PHD"/>
</dbReference>
<keyword evidence="7" id="KW-0862">Zinc</keyword>
<dbReference type="OrthoDB" id="10014838at2759"/>
<dbReference type="SMART" id="SM00184">
    <property type="entry name" value="RING"/>
    <property type="match status" value="1"/>
</dbReference>
<dbReference type="STRING" id="6573.A0A210QKL2"/>
<keyword evidence="4" id="KW-0479">Metal-binding</keyword>
<keyword evidence="3" id="KW-0808">Transferase</keyword>
<evidence type="ECO:0000256" key="7">
    <source>
        <dbReference type="ARBA" id="ARBA00022833"/>
    </source>
</evidence>
<evidence type="ECO:0000256" key="4">
    <source>
        <dbReference type="ARBA" id="ARBA00022723"/>
    </source>
</evidence>
<feature type="compositionally biased region" description="Acidic residues" evidence="9">
    <location>
        <begin position="521"/>
        <end position="541"/>
    </location>
</feature>
<name>A0A210QKL2_MIZYE</name>
<evidence type="ECO:0000256" key="1">
    <source>
        <dbReference type="ARBA" id="ARBA00000900"/>
    </source>
</evidence>
<dbReference type="Gene3D" id="3.30.40.10">
    <property type="entry name" value="Zinc/RING finger domain, C3HC4 (zinc finger)"/>
    <property type="match status" value="1"/>
</dbReference>
<dbReference type="Proteomes" id="UP000242188">
    <property type="component" value="Unassembled WGS sequence"/>
</dbReference>
<dbReference type="FunFam" id="3.30.40.10:FF:000013">
    <property type="entry name" value="E3 ubiquitin-protein ligase MGRN1 isoform 1"/>
    <property type="match status" value="1"/>
</dbReference>
<dbReference type="InterPro" id="IPR058981">
    <property type="entry name" value="MGRN1/RNF157-like_N"/>
</dbReference>
<feature type="compositionally biased region" description="Basic and acidic residues" evidence="9">
    <location>
        <begin position="461"/>
        <end position="490"/>
    </location>
</feature>
<proteinExistence type="predicted"/>
<feature type="compositionally biased region" description="Polar residues" evidence="9">
    <location>
        <begin position="443"/>
        <end position="456"/>
    </location>
</feature>
<evidence type="ECO:0000256" key="3">
    <source>
        <dbReference type="ARBA" id="ARBA00022679"/>
    </source>
</evidence>
<dbReference type="PROSITE" id="PS50089">
    <property type="entry name" value="ZF_RING_2"/>
    <property type="match status" value="1"/>
</dbReference>
<evidence type="ECO:0000256" key="2">
    <source>
        <dbReference type="ARBA" id="ARBA00012483"/>
    </source>
</evidence>
<organism evidence="11 12">
    <name type="scientific">Mizuhopecten yessoensis</name>
    <name type="common">Japanese scallop</name>
    <name type="synonym">Patinopecten yessoensis</name>
    <dbReference type="NCBI Taxonomy" id="6573"/>
    <lineage>
        <taxon>Eukaryota</taxon>
        <taxon>Metazoa</taxon>
        <taxon>Spiralia</taxon>
        <taxon>Lophotrochozoa</taxon>
        <taxon>Mollusca</taxon>
        <taxon>Bivalvia</taxon>
        <taxon>Autobranchia</taxon>
        <taxon>Pteriomorphia</taxon>
        <taxon>Pectinida</taxon>
        <taxon>Pectinoidea</taxon>
        <taxon>Pectinidae</taxon>
        <taxon>Mizuhopecten</taxon>
    </lineage>
</organism>
<dbReference type="EMBL" id="NEDP02003190">
    <property type="protein sequence ID" value="OWF49236.1"/>
    <property type="molecule type" value="Genomic_DNA"/>
</dbReference>
<evidence type="ECO:0000256" key="5">
    <source>
        <dbReference type="ARBA" id="ARBA00022771"/>
    </source>
</evidence>